<feature type="transmembrane region" description="Helical" evidence="7">
    <location>
        <begin position="67"/>
        <end position="88"/>
    </location>
</feature>
<feature type="transmembrane region" description="Helical" evidence="7">
    <location>
        <begin position="150"/>
        <end position="169"/>
    </location>
</feature>
<evidence type="ECO:0000256" key="5">
    <source>
        <dbReference type="ARBA" id="ARBA00038359"/>
    </source>
</evidence>
<feature type="transmembrane region" description="Helical" evidence="7">
    <location>
        <begin position="222"/>
        <end position="248"/>
    </location>
</feature>
<proteinExistence type="inferred from homology"/>
<protein>
    <recommendedName>
        <fullName evidence="8">Rhodopsin domain-containing protein</fullName>
    </recommendedName>
</protein>
<name>A0AAN6YPH6_9PEZI</name>
<comment type="similarity">
    <text evidence="5">Belongs to the SAT4 family.</text>
</comment>
<dbReference type="InterPro" id="IPR049326">
    <property type="entry name" value="Rhodopsin_dom_fungi"/>
</dbReference>
<dbReference type="Proteomes" id="UP001301958">
    <property type="component" value="Unassembled WGS sequence"/>
</dbReference>
<evidence type="ECO:0000256" key="2">
    <source>
        <dbReference type="ARBA" id="ARBA00022692"/>
    </source>
</evidence>
<feature type="transmembrane region" description="Helical" evidence="7">
    <location>
        <begin position="260"/>
        <end position="282"/>
    </location>
</feature>
<dbReference type="Pfam" id="PF20684">
    <property type="entry name" value="Fung_rhodopsin"/>
    <property type="match status" value="1"/>
</dbReference>
<reference evidence="9" key="1">
    <citation type="journal article" date="2023" name="Mol. Phylogenet. Evol.">
        <title>Genome-scale phylogeny and comparative genomics of the fungal order Sordariales.</title>
        <authorList>
            <person name="Hensen N."/>
            <person name="Bonometti L."/>
            <person name="Westerberg I."/>
            <person name="Brannstrom I.O."/>
            <person name="Guillou S."/>
            <person name="Cros-Aarteil S."/>
            <person name="Calhoun S."/>
            <person name="Haridas S."/>
            <person name="Kuo A."/>
            <person name="Mondo S."/>
            <person name="Pangilinan J."/>
            <person name="Riley R."/>
            <person name="LaButti K."/>
            <person name="Andreopoulos B."/>
            <person name="Lipzen A."/>
            <person name="Chen C."/>
            <person name="Yan M."/>
            <person name="Daum C."/>
            <person name="Ng V."/>
            <person name="Clum A."/>
            <person name="Steindorff A."/>
            <person name="Ohm R.A."/>
            <person name="Martin F."/>
            <person name="Silar P."/>
            <person name="Natvig D.O."/>
            <person name="Lalanne C."/>
            <person name="Gautier V."/>
            <person name="Ament-Velasquez S.L."/>
            <person name="Kruys A."/>
            <person name="Hutchinson M.I."/>
            <person name="Powell A.J."/>
            <person name="Barry K."/>
            <person name="Miller A.N."/>
            <person name="Grigoriev I.V."/>
            <person name="Debuchy R."/>
            <person name="Gladieux P."/>
            <person name="Hiltunen Thoren M."/>
            <person name="Johannesson H."/>
        </authorList>
    </citation>
    <scope>NUCLEOTIDE SEQUENCE</scope>
    <source>
        <strain evidence="9">CBS 990.96</strain>
    </source>
</reference>
<evidence type="ECO:0000256" key="6">
    <source>
        <dbReference type="SAM" id="MobiDB-lite"/>
    </source>
</evidence>
<organism evidence="9 10">
    <name type="scientific">Podospora fimiseda</name>
    <dbReference type="NCBI Taxonomy" id="252190"/>
    <lineage>
        <taxon>Eukaryota</taxon>
        <taxon>Fungi</taxon>
        <taxon>Dikarya</taxon>
        <taxon>Ascomycota</taxon>
        <taxon>Pezizomycotina</taxon>
        <taxon>Sordariomycetes</taxon>
        <taxon>Sordariomycetidae</taxon>
        <taxon>Sordariales</taxon>
        <taxon>Podosporaceae</taxon>
        <taxon>Podospora</taxon>
    </lineage>
</organism>
<feature type="transmembrane region" description="Helical" evidence="7">
    <location>
        <begin position="181"/>
        <end position="202"/>
    </location>
</feature>
<evidence type="ECO:0000313" key="10">
    <source>
        <dbReference type="Proteomes" id="UP001301958"/>
    </source>
</evidence>
<feature type="compositionally biased region" description="Low complexity" evidence="6">
    <location>
        <begin position="27"/>
        <end position="36"/>
    </location>
</feature>
<dbReference type="GO" id="GO:0016020">
    <property type="term" value="C:membrane"/>
    <property type="evidence" value="ECO:0007669"/>
    <property type="project" value="UniProtKB-SubCell"/>
</dbReference>
<accession>A0AAN6YPH6</accession>
<dbReference type="PANTHER" id="PTHR33048">
    <property type="entry name" value="PTH11-LIKE INTEGRAL MEMBRANE PROTEIN (AFU_ORTHOLOGUE AFUA_5G11245)"/>
    <property type="match status" value="1"/>
</dbReference>
<keyword evidence="10" id="KW-1185">Reference proteome</keyword>
<gene>
    <name evidence="9" type="ORF">QBC38DRAFT_488572</name>
</gene>
<feature type="transmembrane region" description="Helical" evidence="7">
    <location>
        <begin position="294"/>
        <end position="320"/>
    </location>
</feature>
<dbReference type="AlphaFoldDB" id="A0AAN6YPH6"/>
<evidence type="ECO:0000256" key="7">
    <source>
        <dbReference type="SAM" id="Phobius"/>
    </source>
</evidence>
<dbReference type="InterPro" id="IPR052337">
    <property type="entry name" value="SAT4-like"/>
</dbReference>
<evidence type="ECO:0000259" key="8">
    <source>
        <dbReference type="Pfam" id="PF20684"/>
    </source>
</evidence>
<feature type="region of interest" description="Disordered" evidence="6">
    <location>
        <begin position="27"/>
        <end position="46"/>
    </location>
</feature>
<comment type="subcellular location">
    <subcellularLocation>
        <location evidence="1">Membrane</location>
        <topology evidence="1">Multi-pass membrane protein</topology>
    </subcellularLocation>
</comment>
<feature type="transmembrane region" description="Helical" evidence="7">
    <location>
        <begin position="100"/>
        <end position="116"/>
    </location>
</feature>
<evidence type="ECO:0000256" key="3">
    <source>
        <dbReference type="ARBA" id="ARBA00022989"/>
    </source>
</evidence>
<keyword evidence="4 7" id="KW-0472">Membrane</keyword>
<comment type="caution">
    <text evidence="9">The sequence shown here is derived from an EMBL/GenBank/DDBJ whole genome shotgun (WGS) entry which is preliminary data.</text>
</comment>
<dbReference type="EMBL" id="MU865443">
    <property type="protein sequence ID" value="KAK4223038.1"/>
    <property type="molecule type" value="Genomic_DNA"/>
</dbReference>
<evidence type="ECO:0000313" key="9">
    <source>
        <dbReference type="EMBL" id="KAK4223038.1"/>
    </source>
</evidence>
<keyword evidence="2 7" id="KW-0812">Transmembrane</keyword>
<evidence type="ECO:0000256" key="1">
    <source>
        <dbReference type="ARBA" id="ARBA00004141"/>
    </source>
</evidence>
<evidence type="ECO:0000256" key="4">
    <source>
        <dbReference type="ARBA" id="ARBA00023136"/>
    </source>
</evidence>
<reference evidence="9" key="2">
    <citation type="submission" date="2023-05" db="EMBL/GenBank/DDBJ databases">
        <authorList>
            <consortium name="Lawrence Berkeley National Laboratory"/>
            <person name="Steindorff A."/>
            <person name="Hensen N."/>
            <person name="Bonometti L."/>
            <person name="Westerberg I."/>
            <person name="Brannstrom I.O."/>
            <person name="Guillou S."/>
            <person name="Cros-Aarteil S."/>
            <person name="Calhoun S."/>
            <person name="Haridas S."/>
            <person name="Kuo A."/>
            <person name="Mondo S."/>
            <person name="Pangilinan J."/>
            <person name="Riley R."/>
            <person name="Labutti K."/>
            <person name="Andreopoulos B."/>
            <person name="Lipzen A."/>
            <person name="Chen C."/>
            <person name="Yanf M."/>
            <person name="Daum C."/>
            <person name="Ng V."/>
            <person name="Clum A."/>
            <person name="Ohm R."/>
            <person name="Martin F."/>
            <person name="Silar P."/>
            <person name="Natvig D."/>
            <person name="Lalanne C."/>
            <person name="Gautier V."/>
            <person name="Ament-Velasquez S.L."/>
            <person name="Kruys A."/>
            <person name="Hutchinson M.I."/>
            <person name="Powell A.J."/>
            <person name="Barry K."/>
            <person name="Miller A.N."/>
            <person name="Grigoriev I.V."/>
            <person name="Debuchy R."/>
            <person name="Gladieux P."/>
            <person name="Thoren M.H."/>
            <person name="Johannesson H."/>
        </authorList>
    </citation>
    <scope>NUCLEOTIDE SEQUENCE</scope>
    <source>
        <strain evidence="9">CBS 990.96</strain>
    </source>
</reference>
<sequence length="403" mass="44136">MLYPSYHCQKFRPSQNSFVPTRLSLPSQTMSSTTSQGGNPFDHIPAGKPPPGVTSNLIDPPSRGHTIIVLDSIFVPLALIAVFVRFFVRLKWTKVRGWDDICILLAAIGTIAHFVIHDQLIRHGLGRHMWDIPVSWLISPSSIRLLSSNGIVSAWTFLFTKLSILLLYLNLFQVSRVTKIIIYVGIAVVTGYYVSILFAAVAAVNNCATITATKDSSFCYDWAGIVTIITNSFNSSTDWFLLILPLPLVMKIKMRMRQRLVVGSVFAAGLAACAASTARLGVQIHLYSTGEDTLWWQALNAQLAAVEINIGIIVACVPTFPQLWRNTKPLVYAMGSNLSRSLLRRSPPGSKAATSSVRSEIGYAGTTKLRKVPSSVTEQPVLQDHGLIDDIELQQAKGGKSAV</sequence>
<feature type="domain" description="Rhodopsin" evidence="8">
    <location>
        <begin position="84"/>
        <end position="325"/>
    </location>
</feature>
<dbReference type="PANTHER" id="PTHR33048:SF158">
    <property type="entry name" value="MEMBRANE PROTEIN PTH11-LIKE, PUTATIVE-RELATED"/>
    <property type="match status" value="1"/>
</dbReference>
<keyword evidence="3 7" id="KW-1133">Transmembrane helix</keyword>